<organism evidence="4 5">
    <name type="scientific">Trematosphaeria pertusa</name>
    <dbReference type="NCBI Taxonomy" id="390896"/>
    <lineage>
        <taxon>Eukaryota</taxon>
        <taxon>Fungi</taxon>
        <taxon>Dikarya</taxon>
        <taxon>Ascomycota</taxon>
        <taxon>Pezizomycotina</taxon>
        <taxon>Dothideomycetes</taxon>
        <taxon>Pleosporomycetidae</taxon>
        <taxon>Pleosporales</taxon>
        <taxon>Massarineae</taxon>
        <taxon>Trematosphaeriaceae</taxon>
        <taxon>Trematosphaeria</taxon>
    </lineage>
</organism>
<protein>
    <recommendedName>
        <fullName evidence="6">Chitin-binding type-4 domain-containing protein</fullName>
    </recommendedName>
</protein>
<gene>
    <name evidence="4" type="ORF">BU26DRAFT_308810</name>
</gene>
<evidence type="ECO:0000313" key="5">
    <source>
        <dbReference type="Proteomes" id="UP000800094"/>
    </source>
</evidence>
<dbReference type="EMBL" id="ML987195">
    <property type="protein sequence ID" value="KAF2248911.1"/>
    <property type="molecule type" value="Genomic_DNA"/>
</dbReference>
<keyword evidence="3" id="KW-0732">Signal</keyword>
<feature type="chain" id="PRO_5025580265" description="Chitin-binding type-4 domain-containing protein" evidence="3">
    <location>
        <begin position="21"/>
        <end position="186"/>
    </location>
</feature>
<dbReference type="OrthoDB" id="120613at2759"/>
<evidence type="ECO:0000256" key="3">
    <source>
        <dbReference type="SAM" id="SignalP"/>
    </source>
</evidence>
<keyword evidence="2" id="KW-0186">Copper</keyword>
<reference evidence="4" key="1">
    <citation type="journal article" date="2020" name="Stud. Mycol.">
        <title>101 Dothideomycetes genomes: a test case for predicting lifestyles and emergence of pathogens.</title>
        <authorList>
            <person name="Haridas S."/>
            <person name="Albert R."/>
            <person name="Binder M."/>
            <person name="Bloem J."/>
            <person name="Labutti K."/>
            <person name="Salamov A."/>
            <person name="Andreopoulos B."/>
            <person name="Baker S."/>
            <person name="Barry K."/>
            <person name="Bills G."/>
            <person name="Bluhm B."/>
            <person name="Cannon C."/>
            <person name="Castanera R."/>
            <person name="Culley D."/>
            <person name="Daum C."/>
            <person name="Ezra D."/>
            <person name="Gonzalez J."/>
            <person name="Henrissat B."/>
            <person name="Kuo A."/>
            <person name="Liang C."/>
            <person name="Lipzen A."/>
            <person name="Lutzoni F."/>
            <person name="Magnuson J."/>
            <person name="Mondo S."/>
            <person name="Nolan M."/>
            <person name="Ohm R."/>
            <person name="Pangilinan J."/>
            <person name="Park H.-J."/>
            <person name="Ramirez L."/>
            <person name="Alfaro M."/>
            <person name="Sun H."/>
            <person name="Tritt A."/>
            <person name="Yoshinaga Y."/>
            <person name="Zwiers L.-H."/>
            <person name="Turgeon B."/>
            <person name="Goodwin S."/>
            <person name="Spatafora J."/>
            <person name="Crous P."/>
            <person name="Grigoriev I."/>
        </authorList>
    </citation>
    <scope>NUCLEOTIDE SEQUENCE</scope>
    <source>
        <strain evidence="4">CBS 122368</strain>
    </source>
</reference>
<dbReference type="RefSeq" id="XP_033683915.1">
    <property type="nucleotide sequence ID" value="XM_033821891.1"/>
</dbReference>
<evidence type="ECO:0008006" key="6">
    <source>
        <dbReference type="Google" id="ProtNLM"/>
    </source>
</evidence>
<dbReference type="InterPro" id="IPR052282">
    <property type="entry name" value="Starch-active_LPMO"/>
</dbReference>
<evidence type="ECO:0000313" key="4">
    <source>
        <dbReference type="EMBL" id="KAF2248911.1"/>
    </source>
</evidence>
<evidence type="ECO:0000256" key="2">
    <source>
        <dbReference type="ARBA" id="ARBA00023008"/>
    </source>
</evidence>
<evidence type="ECO:0000256" key="1">
    <source>
        <dbReference type="ARBA" id="ARBA00001973"/>
    </source>
</evidence>
<dbReference type="Gene3D" id="2.70.50.70">
    <property type="match status" value="1"/>
</dbReference>
<dbReference type="AlphaFoldDB" id="A0A6A6IER6"/>
<dbReference type="Proteomes" id="UP000800094">
    <property type="component" value="Unassembled WGS sequence"/>
</dbReference>
<comment type="cofactor">
    <cofactor evidence="1">
        <name>Cu(2+)</name>
        <dbReference type="ChEBI" id="CHEBI:29036"/>
    </cofactor>
</comment>
<name>A0A6A6IER6_9PLEO</name>
<proteinExistence type="predicted"/>
<dbReference type="PANTHER" id="PTHR36575">
    <property type="entry name" value="BINDING PROTEIN, PUTATIVE (AFU_ORTHOLOGUE AFUA_1G14430)-RELATED"/>
    <property type="match status" value="1"/>
</dbReference>
<accession>A0A6A6IER6</accession>
<dbReference type="PANTHER" id="PTHR36575:SF2">
    <property type="entry name" value="CHITIN-BINDING TYPE-4 DOMAIN-CONTAINING PROTEIN-RELATED"/>
    <property type="match status" value="1"/>
</dbReference>
<keyword evidence="5" id="KW-1185">Reference proteome</keyword>
<dbReference type="GeneID" id="54575221"/>
<sequence>MRASSFFGVTLFAATALAHGNITSPPARQPGPVMQQVCGAAAVSAILADGTGPLENIPSSGAADCNIFLCKGAQFEDNQNNVQVFAPGEVVDFAAQLPIPHEGPCNVSIIDTATNTVVGQPLLVFDSYADENLAQLPLNNTAFSVTMPTDLGAQCQTPGDCTMQWFWFGTAAVQTYENCVDFVMSE</sequence>
<feature type="signal peptide" evidence="3">
    <location>
        <begin position="1"/>
        <end position="20"/>
    </location>
</feature>